<name>A0A1G6V527_9PROT</name>
<protein>
    <submittedName>
        <fullName evidence="1">Uncharacterized protein</fullName>
    </submittedName>
</protein>
<organism evidence="1 2">
    <name type="scientific">Belnapia rosea</name>
    <dbReference type="NCBI Taxonomy" id="938405"/>
    <lineage>
        <taxon>Bacteria</taxon>
        <taxon>Pseudomonadati</taxon>
        <taxon>Pseudomonadota</taxon>
        <taxon>Alphaproteobacteria</taxon>
        <taxon>Acetobacterales</taxon>
        <taxon>Roseomonadaceae</taxon>
        <taxon>Belnapia</taxon>
    </lineage>
</organism>
<proteinExistence type="predicted"/>
<evidence type="ECO:0000313" key="1">
    <source>
        <dbReference type="EMBL" id="SDD48543.1"/>
    </source>
</evidence>
<keyword evidence="2" id="KW-1185">Reference proteome</keyword>
<dbReference type="Proteomes" id="UP000198925">
    <property type="component" value="Unassembled WGS sequence"/>
</dbReference>
<evidence type="ECO:0000313" key="2">
    <source>
        <dbReference type="Proteomes" id="UP000198925"/>
    </source>
</evidence>
<dbReference type="AlphaFoldDB" id="A0A1G6V527"/>
<reference evidence="1 2" key="1">
    <citation type="submission" date="2016-10" db="EMBL/GenBank/DDBJ databases">
        <authorList>
            <person name="de Groot N.N."/>
        </authorList>
    </citation>
    <scope>NUCLEOTIDE SEQUENCE [LARGE SCALE GENOMIC DNA]</scope>
    <source>
        <strain evidence="1 2">CPCC 100156</strain>
    </source>
</reference>
<gene>
    <name evidence="1" type="ORF">SAMN04487779_1008127</name>
</gene>
<dbReference type="EMBL" id="FMZX01000008">
    <property type="protein sequence ID" value="SDD48543.1"/>
    <property type="molecule type" value="Genomic_DNA"/>
</dbReference>
<accession>A0A1G6V527</accession>
<sequence>MSMVRVSMALVPDPVVVAASRAVLVPVPPVVTVSVLLAAHGAVSAMVRLGGPVLV</sequence>